<name>A0A7X0HHN5_9ACTN</name>
<keyword evidence="2" id="KW-1185">Reference proteome</keyword>
<evidence type="ECO:0000313" key="1">
    <source>
        <dbReference type="EMBL" id="MBB6437844.1"/>
    </source>
</evidence>
<evidence type="ECO:0000313" key="2">
    <source>
        <dbReference type="Proteomes" id="UP000540423"/>
    </source>
</evidence>
<proteinExistence type="predicted"/>
<sequence length="41" mass="4155">MSMRAVLFAALATGLILGIAGTQFDDSGSVRRTGSVAEAGR</sequence>
<dbReference type="AlphaFoldDB" id="A0A7X0HHN5"/>
<comment type="caution">
    <text evidence="1">The sequence shown here is derived from an EMBL/GenBank/DDBJ whole genome shotgun (WGS) entry which is preliminary data.</text>
</comment>
<accession>A0A7X0HHN5</accession>
<gene>
    <name evidence="1" type="ORF">HNQ79_004348</name>
</gene>
<dbReference type="EMBL" id="JACHEM010000011">
    <property type="protein sequence ID" value="MBB6437844.1"/>
    <property type="molecule type" value="Genomic_DNA"/>
</dbReference>
<dbReference type="RefSeq" id="WP_260421731.1">
    <property type="nucleotide sequence ID" value="NZ_BNBN01000009.1"/>
</dbReference>
<dbReference type="Proteomes" id="UP000540423">
    <property type="component" value="Unassembled WGS sequence"/>
</dbReference>
<protein>
    <submittedName>
        <fullName evidence="1">Uncharacterized protein</fullName>
    </submittedName>
</protein>
<organism evidence="1 2">
    <name type="scientific">Streptomyces candidus</name>
    <dbReference type="NCBI Taxonomy" id="67283"/>
    <lineage>
        <taxon>Bacteria</taxon>
        <taxon>Bacillati</taxon>
        <taxon>Actinomycetota</taxon>
        <taxon>Actinomycetes</taxon>
        <taxon>Kitasatosporales</taxon>
        <taxon>Streptomycetaceae</taxon>
        <taxon>Streptomyces</taxon>
    </lineage>
</organism>
<reference evidence="1 2" key="1">
    <citation type="submission" date="2020-08" db="EMBL/GenBank/DDBJ databases">
        <title>Genomic Encyclopedia of Type Strains, Phase IV (KMG-IV): sequencing the most valuable type-strain genomes for metagenomic binning, comparative biology and taxonomic classification.</title>
        <authorList>
            <person name="Goeker M."/>
        </authorList>
    </citation>
    <scope>NUCLEOTIDE SEQUENCE [LARGE SCALE GENOMIC DNA]</scope>
    <source>
        <strain evidence="1 2">DSM 40141</strain>
    </source>
</reference>